<gene>
    <name evidence="1" type="ORF">BS47DRAFT_1392039</name>
</gene>
<sequence>MLTGTALLHLPLFHSHSTFMKNWRQNMMTVPHAEWIADVVGSVDPLGDETMMAQVHPFLMTNALISAAQDSGVNVTIAKAETIVCNEETQEITGVMVVTCGREILTIPTMDVIFAAGPWTGMLKWAVIDYGVHCHVPLARLRMSSPL</sequence>
<keyword evidence="2" id="KW-1185">Reference proteome</keyword>
<accession>A0A9P6DYI2</accession>
<name>A0A9P6DYI2_9AGAM</name>
<dbReference type="Proteomes" id="UP000886523">
    <property type="component" value="Unassembled WGS sequence"/>
</dbReference>
<protein>
    <recommendedName>
        <fullName evidence="3">FAD dependent oxidoreductase domain-containing protein</fullName>
    </recommendedName>
</protein>
<evidence type="ECO:0008006" key="3">
    <source>
        <dbReference type="Google" id="ProtNLM"/>
    </source>
</evidence>
<dbReference type="OrthoDB" id="498204at2759"/>
<proteinExistence type="predicted"/>
<evidence type="ECO:0000313" key="1">
    <source>
        <dbReference type="EMBL" id="KAF9514945.1"/>
    </source>
</evidence>
<reference evidence="1" key="1">
    <citation type="journal article" date="2020" name="Nat. Commun.">
        <title>Large-scale genome sequencing of mycorrhizal fungi provides insights into the early evolution of symbiotic traits.</title>
        <authorList>
            <person name="Miyauchi S."/>
            <person name="Kiss E."/>
            <person name="Kuo A."/>
            <person name="Drula E."/>
            <person name="Kohler A."/>
            <person name="Sanchez-Garcia M."/>
            <person name="Morin E."/>
            <person name="Andreopoulos B."/>
            <person name="Barry K.W."/>
            <person name="Bonito G."/>
            <person name="Buee M."/>
            <person name="Carver A."/>
            <person name="Chen C."/>
            <person name="Cichocki N."/>
            <person name="Clum A."/>
            <person name="Culley D."/>
            <person name="Crous P.W."/>
            <person name="Fauchery L."/>
            <person name="Girlanda M."/>
            <person name="Hayes R.D."/>
            <person name="Keri Z."/>
            <person name="LaButti K."/>
            <person name="Lipzen A."/>
            <person name="Lombard V."/>
            <person name="Magnuson J."/>
            <person name="Maillard F."/>
            <person name="Murat C."/>
            <person name="Nolan M."/>
            <person name="Ohm R.A."/>
            <person name="Pangilinan J."/>
            <person name="Pereira M.F."/>
            <person name="Perotto S."/>
            <person name="Peter M."/>
            <person name="Pfister S."/>
            <person name="Riley R."/>
            <person name="Sitrit Y."/>
            <person name="Stielow J.B."/>
            <person name="Szollosi G."/>
            <person name="Zifcakova L."/>
            <person name="Stursova M."/>
            <person name="Spatafora J.W."/>
            <person name="Tedersoo L."/>
            <person name="Vaario L.M."/>
            <person name="Yamada A."/>
            <person name="Yan M."/>
            <person name="Wang P."/>
            <person name="Xu J."/>
            <person name="Bruns T."/>
            <person name="Baldrian P."/>
            <person name="Vilgalys R."/>
            <person name="Dunand C."/>
            <person name="Henrissat B."/>
            <person name="Grigoriev I.V."/>
            <person name="Hibbett D."/>
            <person name="Nagy L.G."/>
            <person name="Martin F.M."/>
        </authorList>
    </citation>
    <scope>NUCLEOTIDE SEQUENCE</scope>
    <source>
        <strain evidence="1">UP504</strain>
    </source>
</reference>
<organism evidence="1 2">
    <name type="scientific">Hydnum rufescens UP504</name>
    <dbReference type="NCBI Taxonomy" id="1448309"/>
    <lineage>
        <taxon>Eukaryota</taxon>
        <taxon>Fungi</taxon>
        <taxon>Dikarya</taxon>
        <taxon>Basidiomycota</taxon>
        <taxon>Agaricomycotina</taxon>
        <taxon>Agaricomycetes</taxon>
        <taxon>Cantharellales</taxon>
        <taxon>Hydnaceae</taxon>
        <taxon>Hydnum</taxon>
    </lineage>
</organism>
<dbReference type="EMBL" id="MU128955">
    <property type="protein sequence ID" value="KAF9514945.1"/>
    <property type="molecule type" value="Genomic_DNA"/>
</dbReference>
<dbReference type="Gene3D" id="3.50.50.60">
    <property type="entry name" value="FAD/NAD(P)-binding domain"/>
    <property type="match status" value="1"/>
</dbReference>
<comment type="caution">
    <text evidence="1">The sequence shown here is derived from an EMBL/GenBank/DDBJ whole genome shotgun (WGS) entry which is preliminary data.</text>
</comment>
<dbReference type="InterPro" id="IPR036188">
    <property type="entry name" value="FAD/NAD-bd_sf"/>
</dbReference>
<dbReference type="AlphaFoldDB" id="A0A9P6DYI2"/>
<evidence type="ECO:0000313" key="2">
    <source>
        <dbReference type="Proteomes" id="UP000886523"/>
    </source>
</evidence>